<dbReference type="Proteomes" id="UP000298663">
    <property type="component" value="Unassembled WGS sequence"/>
</dbReference>
<comment type="caution">
    <text evidence="3">The sequence shown here is derived from an EMBL/GenBank/DDBJ whole genome shotgun (WGS) entry which is preliminary data.</text>
</comment>
<accession>A0A4U5PDE1</accession>
<feature type="compositionally biased region" description="Basic and acidic residues" evidence="1">
    <location>
        <begin position="175"/>
        <end position="186"/>
    </location>
</feature>
<proteinExistence type="predicted"/>
<evidence type="ECO:0000256" key="2">
    <source>
        <dbReference type="SAM" id="Phobius"/>
    </source>
</evidence>
<keyword evidence="2" id="KW-0812">Transmembrane</keyword>
<dbReference type="EMBL" id="AZBU02000002">
    <property type="protein sequence ID" value="TKR94346.1"/>
    <property type="molecule type" value="Genomic_DNA"/>
</dbReference>
<feature type="region of interest" description="Disordered" evidence="1">
    <location>
        <begin position="175"/>
        <end position="213"/>
    </location>
</feature>
<protein>
    <submittedName>
        <fullName evidence="3">Uncharacterized protein</fullName>
    </submittedName>
</protein>
<keyword evidence="4" id="KW-1185">Reference proteome</keyword>
<feature type="transmembrane region" description="Helical" evidence="2">
    <location>
        <begin position="38"/>
        <end position="59"/>
    </location>
</feature>
<feature type="transmembrane region" description="Helical" evidence="2">
    <location>
        <begin position="65"/>
        <end position="87"/>
    </location>
</feature>
<dbReference type="OrthoDB" id="5836881at2759"/>
<dbReference type="AlphaFoldDB" id="A0A4U5PDE1"/>
<sequence>MEKSGSSTASKPSLELSTVGTRSSKSAALSLQPSSCRLGVTLLLLGTIAALLLAAHAFLTSPSGGSRLLGGILVLLVGYFAFTWMQLHSFGLTRKRRAWFDESNILETYQPRARTIGHLFHPDPPTPSPFPTVKISEPTDPEMHTNAEKAAFNANRDAHYANMFEQAMRMNRELEAAECGAKKEEESSTVATDVTQTSARSNASGSQRSKKTS</sequence>
<reference evidence="3 4" key="1">
    <citation type="journal article" date="2015" name="Genome Biol.">
        <title>Comparative genomics of Steinernema reveals deeply conserved gene regulatory networks.</title>
        <authorList>
            <person name="Dillman A.R."/>
            <person name="Macchietto M."/>
            <person name="Porter C.F."/>
            <person name="Rogers A."/>
            <person name="Williams B."/>
            <person name="Antoshechkin I."/>
            <person name="Lee M.M."/>
            <person name="Goodwin Z."/>
            <person name="Lu X."/>
            <person name="Lewis E.E."/>
            <person name="Goodrich-Blair H."/>
            <person name="Stock S.P."/>
            <person name="Adams B.J."/>
            <person name="Sternberg P.W."/>
            <person name="Mortazavi A."/>
        </authorList>
    </citation>
    <scope>NUCLEOTIDE SEQUENCE [LARGE SCALE GENOMIC DNA]</scope>
    <source>
        <strain evidence="3 4">ALL</strain>
    </source>
</reference>
<gene>
    <name evidence="3" type="ORF">L596_008640</name>
</gene>
<keyword evidence="2" id="KW-1133">Transmembrane helix</keyword>
<evidence type="ECO:0000313" key="4">
    <source>
        <dbReference type="Proteomes" id="UP000298663"/>
    </source>
</evidence>
<reference evidence="3 4" key="2">
    <citation type="journal article" date="2019" name="G3 (Bethesda)">
        <title>Hybrid Assembly of the Genome of the Entomopathogenic Nematode Steinernema carpocapsae Identifies the X-Chromosome.</title>
        <authorList>
            <person name="Serra L."/>
            <person name="Macchietto M."/>
            <person name="Macias-Munoz A."/>
            <person name="McGill C.J."/>
            <person name="Rodriguez I.M."/>
            <person name="Rodriguez B."/>
            <person name="Murad R."/>
            <person name="Mortazavi A."/>
        </authorList>
    </citation>
    <scope>NUCLEOTIDE SEQUENCE [LARGE SCALE GENOMIC DNA]</scope>
    <source>
        <strain evidence="3 4">ALL</strain>
    </source>
</reference>
<name>A0A4U5PDE1_STECR</name>
<organism evidence="3 4">
    <name type="scientific">Steinernema carpocapsae</name>
    <name type="common">Entomopathogenic nematode</name>
    <dbReference type="NCBI Taxonomy" id="34508"/>
    <lineage>
        <taxon>Eukaryota</taxon>
        <taxon>Metazoa</taxon>
        <taxon>Ecdysozoa</taxon>
        <taxon>Nematoda</taxon>
        <taxon>Chromadorea</taxon>
        <taxon>Rhabditida</taxon>
        <taxon>Tylenchina</taxon>
        <taxon>Panagrolaimomorpha</taxon>
        <taxon>Strongyloidoidea</taxon>
        <taxon>Steinernematidae</taxon>
        <taxon>Steinernema</taxon>
    </lineage>
</organism>
<evidence type="ECO:0000313" key="3">
    <source>
        <dbReference type="EMBL" id="TKR94346.1"/>
    </source>
</evidence>
<evidence type="ECO:0000256" key="1">
    <source>
        <dbReference type="SAM" id="MobiDB-lite"/>
    </source>
</evidence>
<feature type="compositionally biased region" description="Polar residues" evidence="1">
    <location>
        <begin position="188"/>
        <end position="207"/>
    </location>
</feature>
<keyword evidence="2" id="KW-0472">Membrane</keyword>